<keyword evidence="10" id="KW-1185">Reference proteome</keyword>
<organism evidence="9 10">
    <name type="scientific">Brevibacterium salitolerans</name>
    <dbReference type="NCBI Taxonomy" id="1403566"/>
    <lineage>
        <taxon>Bacteria</taxon>
        <taxon>Bacillati</taxon>
        <taxon>Actinomycetota</taxon>
        <taxon>Actinomycetes</taxon>
        <taxon>Micrococcales</taxon>
        <taxon>Brevibacteriaceae</taxon>
        <taxon>Brevibacterium</taxon>
    </lineage>
</organism>
<feature type="transmembrane region" description="Helical" evidence="7">
    <location>
        <begin position="393"/>
        <end position="422"/>
    </location>
</feature>
<keyword evidence="6 7" id="KW-0472">Membrane</keyword>
<evidence type="ECO:0000256" key="1">
    <source>
        <dbReference type="ARBA" id="ARBA00004429"/>
    </source>
</evidence>
<feature type="transmembrane region" description="Helical" evidence="7">
    <location>
        <begin position="136"/>
        <end position="159"/>
    </location>
</feature>
<feature type="transmembrane region" description="Helical" evidence="7">
    <location>
        <begin position="302"/>
        <end position="327"/>
    </location>
</feature>
<evidence type="ECO:0000256" key="2">
    <source>
        <dbReference type="ARBA" id="ARBA00022475"/>
    </source>
</evidence>
<dbReference type="PIRSF" id="PIRSF006066">
    <property type="entry name" value="HI0050"/>
    <property type="match status" value="1"/>
</dbReference>
<feature type="transmembrane region" description="Helical" evidence="7">
    <location>
        <begin position="57"/>
        <end position="75"/>
    </location>
</feature>
<feature type="transmembrane region" description="Helical" evidence="7">
    <location>
        <begin position="334"/>
        <end position="352"/>
    </location>
</feature>
<dbReference type="InterPro" id="IPR004681">
    <property type="entry name" value="TRAP_DctM"/>
</dbReference>
<feature type="transmembrane region" description="Helical" evidence="7">
    <location>
        <begin position="269"/>
        <end position="290"/>
    </location>
</feature>
<dbReference type="Pfam" id="PF06808">
    <property type="entry name" value="DctM"/>
    <property type="match status" value="1"/>
</dbReference>
<keyword evidence="2" id="KW-1003">Cell membrane</keyword>
<comment type="caution">
    <text evidence="9">The sequence shown here is derived from an EMBL/GenBank/DDBJ whole genome shotgun (WGS) entry which is preliminary data.</text>
</comment>
<evidence type="ECO:0000256" key="6">
    <source>
        <dbReference type="ARBA" id="ARBA00023136"/>
    </source>
</evidence>
<dbReference type="PANTHER" id="PTHR33362">
    <property type="entry name" value="SIALIC ACID TRAP TRANSPORTER PERMEASE PROTEIN SIAT-RELATED"/>
    <property type="match status" value="1"/>
</dbReference>
<evidence type="ECO:0000259" key="8">
    <source>
        <dbReference type="Pfam" id="PF06808"/>
    </source>
</evidence>
<name>A0ABN2WL07_9MICO</name>
<feature type="transmembrane region" description="Helical" evidence="7">
    <location>
        <begin position="27"/>
        <end position="45"/>
    </location>
</feature>
<feature type="transmembrane region" description="Helical" evidence="7">
    <location>
        <begin position="95"/>
        <end position="124"/>
    </location>
</feature>
<keyword evidence="5 7" id="KW-1133">Transmembrane helix</keyword>
<feature type="domain" description="TRAP C4-dicarboxylate transport system permease DctM subunit" evidence="8">
    <location>
        <begin position="8"/>
        <end position="417"/>
    </location>
</feature>
<evidence type="ECO:0000313" key="10">
    <source>
        <dbReference type="Proteomes" id="UP001500984"/>
    </source>
</evidence>
<evidence type="ECO:0000256" key="5">
    <source>
        <dbReference type="ARBA" id="ARBA00022989"/>
    </source>
</evidence>
<dbReference type="NCBIfam" id="TIGR00786">
    <property type="entry name" value="dctM"/>
    <property type="match status" value="1"/>
</dbReference>
<keyword evidence="4 7" id="KW-0812">Transmembrane</keyword>
<feature type="transmembrane region" description="Helical" evidence="7">
    <location>
        <begin position="358"/>
        <end position="381"/>
    </location>
</feature>
<proteinExistence type="predicted"/>
<evidence type="ECO:0000256" key="7">
    <source>
        <dbReference type="SAM" id="Phobius"/>
    </source>
</evidence>
<evidence type="ECO:0000313" key="9">
    <source>
        <dbReference type="EMBL" id="GAA2094027.1"/>
    </source>
</evidence>
<accession>A0ABN2WL07</accession>
<dbReference type="PANTHER" id="PTHR33362:SF5">
    <property type="entry name" value="C4-DICARBOXYLATE TRAP TRANSPORTER LARGE PERMEASE PROTEIN DCTM"/>
    <property type="match status" value="1"/>
</dbReference>
<sequence length="424" mass="43479">MTLTVLLLSLLASLTFGLPIAYGLLASSLLVIVLFAPGVSLGMLTQTLTTANDSFPIMAVPFFILAGLIMGRGGISKRLFDTANAFVGHIPGGVGVAAVLTAMFFSAISGSGPATVAAVGGIMIPEMVRVGYSRKFSAALIAAAGTIGVVIPPSIPLVVFGVVTGTSIGDLFLAAVLPGILMGLVLIAWAIWHARTHGVGGTGRSTWKERLSALNRAKGGLLLPVIILGGIYGGIFTPTEAAVIAVVYGVVLALLVYREMRLRDLLETFVNATLTTSALMFIVAAAAIFGRILTIENAPETIVAVLTAISDNPVVIILLVNLLLLLLGTFMETIAAVTITAPILVPVLSLAGLDPVHIGVLIIVVLSFGFITPPLGVNLFIAAGVAKVRTGEAIVAVAPGFVLLVAVGLIVSFVPALSMFLVGS</sequence>
<keyword evidence="3" id="KW-0997">Cell inner membrane</keyword>
<dbReference type="EMBL" id="BAAAPZ010000004">
    <property type="protein sequence ID" value="GAA2094027.1"/>
    <property type="molecule type" value="Genomic_DNA"/>
</dbReference>
<feature type="transmembrane region" description="Helical" evidence="7">
    <location>
        <begin position="213"/>
        <end position="235"/>
    </location>
</feature>
<protein>
    <recommendedName>
        <fullName evidence="8">TRAP C4-dicarboxylate transport system permease DctM subunit domain-containing protein</fullName>
    </recommendedName>
</protein>
<dbReference type="Proteomes" id="UP001500984">
    <property type="component" value="Unassembled WGS sequence"/>
</dbReference>
<evidence type="ECO:0000256" key="4">
    <source>
        <dbReference type="ARBA" id="ARBA00022692"/>
    </source>
</evidence>
<feature type="transmembrane region" description="Helical" evidence="7">
    <location>
        <begin position="171"/>
        <end position="192"/>
    </location>
</feature>
<reference evidence="9 10" key="1">
    <citation type="journal article" date="2019" name="Int. J. Syst. Evol. Microbiol.">
        <title>The Global Catalogue of Microorganisms (GCM) 10K type strain sequencing project: providing services to taxonomists for standard genome sequencing and annotation.</title>
        <authorList>
            <consortium name="The Broad Institute Genomics Platform"/>
            <consortium name="The Broad Institute Genome Sequencing Center for Infectious Disease"/>
            <person name="Wu L."/>
            <person name="Ma J."/>
        </authorList>
    </citation>
    <scope>NUCLEOTIDE SEQUENCE [LARGE SCALE GENOMIC DNA]</scope>
    <source>
        <strain evidence="9 10">JCM 15900</strain>
    </source>
</reference>
<dbReference type="InterPro" id="IPR010656">
    <property type="entry name" value="DctM"/>
</dbReference>
<feature type="transmembrane region" description="Helical" evidence="7">
    <location>
        <begin position="241"/>
        <end position="257"/>
    </location>
</feature>
<evidence type="ECO:0000256" key="3">
    <source>
        <dbReference type="ARBA" id="ARBA00022519"/>
    </source>
</evidence>
<dbReference type="RefSeq" id="WP_344336356.1">
    <property type="nucleotide sequence ID" value="NZ_BAAAPZ010000004.1"/>
</dbReference>
<gene>
    <name evidence="9" type="ORF">GCM10009823_12760</name>
</gene>
<comment type="subcellular location">
    <subcellularLocation>
        <location evidence="1">Cell inner membrane</location>
        <topology evidence="1">Multi-pass membrane protein</topology>
    </subcellularLocation>
</comment>